<sequence>MLIRPELAALRGDDTAQRRAQSAMGAALDRWRALPVVRAIDDDLARWARGHDLDELPALSALVAPGGADAVRLAAGVVDAFLAELVRAPLGQSPLRHYQDDVMASVTGLRQGMAALTLLTIDGQRLQPGGADGSARFAPTETIDVVLAGTARADRVLLRSIEGKRADLAIEPVTLCAGDVSHRLGREESLQFRTAPAGVTLLRLQRRVEGDGITREYALDDGRLLHQAAATPRDSRLELAAALLGRMGRADAAPLLAAMAEESGSPALRWQVLRECLALDAGEGFAALCRIAANPTDPLAVTAGALRAQLIETYPQLAGLAPCPAN</sequence>
<name>A0A2N0I469_9SPHN</name>
<dbReference type="EMBL" id="PHUF01000002">
    <property type="protein sequence ID" value="PKB25992.1"/>
    <property type="molecule type" value="Genomic_DNA"/>
</dbReference>
<gene>
    <name evidence="1" type="ORF">B0I00_1200</name>
</gene>
<accession>A0A2N0I469</accession>
<dbReference type="OrthoDB" id="7594270at2"/>
<protein>
    <submittedName>
        <fullName evidence="1">Uncharacterized protein</fullName>
    </submittedName>
</protein>
<comment type="caution">
    <text evidence="1">The sequence shown here is derived from an EMBL/GenBank/DDBJ whole genome shotgun (WGS) entry which is preliminary data.</text>
</comment>
<dbReference type="RefSeq" id="WP_100866376.1">
    <property type="nucleotide sequence ID" value="NZ_PHUF01000002.1"/>
</dbReference>
<reference evidence="1 2" key="1">
    <citation type="submission" date="2017-11" db="EMBL/GenBank/DDBJ databases">
        <title>Genomic Encyclopedia of Type Strains, Phase III (KMG-III): the genomes of soil and plant-associated and newly described type strains.</title>
        <authorList>
            <person name="Whitman W."/>
        </authorList>
    </citation>
    <scope>NUCLEOTIDE SEQUENCE [LARGE SCALE GENOMIC DNA]</scope>
    <source>
        <strain evidence="1 2">CGMCC 1.12274</strain>
    </source>
</reference>
<evidence type="ECO:0000313" key="2">
    <source>
        <dbReference type="Proteomes" id="UP000232587"/>
    </source>
</evidence>
<keyword evidence="2" id="KW-1185">Reference proteome</keyword>
<dbReference type="Proteomes" id="UP000232587">
    <property type="component" value="Unassembled WGS sequence"/>
</dbReference>
<proteinExistence type="predicted"/>
<organism evidence="1 2">
    <name type="scientific">Novosphingobium kunmingense</name>
    <dbReference type="NCBI Taxonomy" id="1211806"/>
    <lineage>
        <taxon>Bacteria</taxon>
        <taxon>Pseudomonadati</taxon>
        <taxon>Pseudomonadota</taxon>
        <taxon>Alphaproteobacteria</taxon>
        <taxon>Sphingomonadales</taxon>
        <taxon>Sphingomonadaceae</taxon>
        <taxon>Novosphingobium</taxon>
    </lineage>
</organism>
<dbReference type="AlphaFoldDB" id="A0A2N0I469"/>
<evidence type="ECO:0000313" key="1">
    <source>
        <dbReference type="EMBL" id="PKB25992.1"/>
    </source>
</evidence>